<dbReference type="GO" id="GO:0009103">
    <property type="term" value="P:lipopolysaccharide biosynthetic process"/>
    <property type="evidence" value="ECO:0007669"/>
    <property type="project" value="TreeGrafter"/>
</dbReference>
<organism evidence="4 5">
    <name type="scientific">Microvirga aerilata</name>
    <dbReference type="NCBI Taxonomy" id="670292"/>
    <lineage>
        <taxon>Bacteria</taxon>
        <taxon>Pseudomonadati</taxon>
        <taxon>Pseudomonadota</taxon>
        <taxon>Alphaproteobacteria</taxon>
        <taxon>Hyphomicrobiales</taxon>
        <taxon>Methylobacteriaceae</taxon>
        <taxon>Microvirga</taxon>
    </lineage>
</organism>
<dbReference type="Proteomes" id="UP000605848">
    <property type="component" value="Unassembled WGS sequence"/>
</dbReference>
<dbReference type="Gene3D" id="3.40.50.2000">
    <property type="entry name" value="Glycogen Phosphorylase B"/>
    <property type="match status" value="1"/>
</dbReference>
<dbReference type="RefSeq" id="WP_202063142.1">
    <property type="nucleotide sequence ID" value="NZ_JAEQMY010000038.1"/>
</dbReference>
<keyword evidence="1" id="KW-0808">Transferase</keyword>
<dbReference type="PANTHER" id="PTHR46401:SF2">
    <property type="entry name" value="GLYCOSYLTRANSFERASE WBBK-RELATED"/>
    <property type="match status" value="1"/>
</dbReference>
<comment type="caution">
    <text evidence="4">The sequence shown here is derived from an EMBL/GenBank/DDBJ whole genome shotgun (WGS) entry which is preliminary data.</text>
</comment>
<evidence type="ECO:0000259" key="3">
    <source>
        <dbReference type="Pfam" id="PF12000"/>
    </source>
</evidence>
<dbReference type="InterPro" id="IPR001296">
    <property type="entry name" value="Glyco_trans_1"/>
</dbReference>
<dbReference type="Pfam" id="PF00534">
    <property type="entry name" value="Glycos_transf_1"/>
    <property type="match status" value="1"/>
</dbReference>
<feature type="domain" description="Glycosyl transferase family 4" evidence="3">
    <location>
        <begin position="28"/>
        <end position="195"/>
    </location>
</feature>
<protein>
    <submittedName>
        <fullName evidence="4">Glycosyltransferase</fullName>
    </submittedName>
</protein>
<gene>
    <name evidence="4" type="ORF">JKG68_20245</name>
</gene>
<sequence length="409" mass="45911">MTCNILFLHQNFPGQYKLLSREIGSREGFKVVALGQKAPFGIDFSPVSYEAYSSGPDLSSDLFPPLTFFSEQVRRGDVVRWRLQDLKRRGFTPDVCFAHPGWGEALFVKEVFPQTKLISYLEYYYRSQGSDLDFDREFQSPSVDMQYVSLRNLPTLQASALSDALVSPTHWQAGSFPSPLSERINVIHEGIDTDVAKPGPARPLTVSSGTIQPGQTLITYSVRSLEPYRGFHSFMRALPRLQALLPDAHVAIVGKEPTSYGRNPGQGRTWKQVMVEEVGSQVNWERVHFLGTLPYDGLINLFRLSTAHVYLTYPFILSWSLLDAMASGCAIVGSATGPVMEVIHDGHNGVLADFFDTEALAERIASVCTDRDLRQRLSENARRTVLERYDFNTICRPAYERLMNEALAL</sequence>
<name>A0A936Z8K9_9HYPH</name>
<evidence type="ECO:0000259" key="2">
    <source>
        <dbReference type="Pfam" id="PF00534"/>
    </source>
</evidence>
<feature type="domain" description="Glycosyl transferase family 1" evidence="2">
    <location>
        <begin position="215"/>
        <end position="383"/>
    </location>
</feature>
<dbReference type="EMBL" id="JAEQMY010000038">
    <property type="protein sequence ID" value="MBL0406293.1"/>
    <property type="molecule type" value="Genomic_DNA"/>
</dbReference>
<keyword evidence="5" id="KW-1185">Reference proteome</keyword>
<evidence type="ECO:0000256" key="1">
    <source>
        <dbReference type="ARBA" id="ARBA00022679"/>
    </source>
</evidence>
<dbReference type="GO" id="GO:0016757">
    <property type="term" value="F:glycosyltransferase activity"/>
    <property type="evidence" value="ECO:0007669"/>
    <property type="project" value="InterPro"/>
</dbReference>
<evidence type="ECO:0000313" key="4">
    <source>
        <dbReference type="EMBL" id="MBL0406293.1"/>
    </source>
</evidence>
<proteinExistence type="predicted"/>
<dbReference type="Pfam" id="PF12000">
    <property type="entry name" value="Glyco_trans_4_3"/>
    <property type="match status" value="1"/>
</dbReference>
<dbReference type="InterPro" id="IPR022623">
    <property type="entry name" value="Glyco_trans_4"/>
</dbReference>
<reference evidence="4" key="1">
    <citation type="submission" date="2021-01" db="EMBL/GenBank/DDBJ databases">
        <title>Microvirga sp.</title>
        <authorList>
            <person name="Kim M.K."/>
        </authorList>
    </citation>
    <scope>NUCLEOTIDE SEQUENCE</scope>
    <source>
        <strain evidence="4">5420S-16</strain>
    </source>
</reference>
<dbReference type="AlphaFoldDB" id="A0A936Z8K9"/>
<accession>A0A936Z8K9</accession>
<dbReference type="SUPFAM" id="SSF53756">
    <property type="entry name" value="UDP-Glycosyltransferase/glycogen phosphorylase"/>
    <property type="match status" value="1"/>
</dbReference>
<evidence type="ECO:0000313" key="5">
    <source>
        <dbReference type="Proteomes" id="UP000605848"/>
    </source>
</evidence>
<dbReference type="PANTHER" id="PTHR46401">
    <property type="entry name" value="GLYCOSYLTRANSFERASE WBBK-RELATED"/>
    <property type="match status" value="1"/>
</dbReference>